<comment type="caution">
    <text evidence="2">The sequence shown here is derived from an EMBL/GenBank/DDBJ whole genome shotgun (WGS) entry which is preliminary data.</text>
</comment>
<evidence type="ECO:0000313" key="3">
    <source>
        <dbReference type="Proteomes" id="UP000314294"/>
    </source>
</evidence>
<dbReference type="EMBL" id="SRLO01000526">
    <property type="protein sequence ID" value="TNN53114.1"/>
    <property type="molecule type" value="Genomic_DNA"/>
</dbReference>
<gene>
    <name evidence="2" type="ORF">EYF80_036696</name>
</gene>
<name>A0A4Z2GJZ4_9TELE</name>
<feature type="compositionally biased region" description="Polar residues" evidence="1">
    <location>
        <begin position="63"/>
        <end position="74"/>
    </location>
</feature>
<feature type="compositionally biased region" description="Low complexity" evidence="1">
    <location>
        <begin position="162"/>
        <end position="172"/>
    </location>
</feature>
<sequence length="220" mass="23900">MEILTSSSMWMSLKPLEAEPWCRECWLLAGLREAEPALDMMHCSSQRNTRVRRNINDVPRSPKAQTKHTTSSGSRQEDLPNRLYRGGEEEYTSQENLPPGSMVPRTANNDYVRRHVGGRVASCRLNLDFRILPRTDGGRACRLPLVTPPGGVRRATSRRRSGTSSSTGSKVSGGREGLSSLAGPLVSVGACDPTGAGAPTRISLRVLGLNLVSLDTPGMM</sequence>
<evidence type="ECO:0000256" key="1">
    <source>
        <dbReference type="SAM" id="MobiDB-lite"/>
    </source>
</evidence>
<dbReference type="Proteomes" id="UP000314294">
    <property type="component" value="Unassembled WGS sequence"/>
</dbReference>
<dbReference type="AlphaFoldDB" id="A0A4Z2GJZ4"/>
<reference evidence="2 3" key="1">
    <citation type="submission" date="2019-03" db="EMBL/GenBank/DDBJ databases">
        <title>First draft genome of Liparis tanakae, snailfish: a comprehensive survey of snailfish specific genes.</title>
        <authorList>
            <person name="Kim W."/>
            <person name="Song I."/>
            <person name="Jeong J.-H."/>
            <person name="Kim D."/>
            <person name="Kim S."/>
            <person name="Ryu S."/>
            <person name="Song J.Y."/>
            <person name="Lee S.K."/>
        </authorList>
    </citation>
    <scope>NUCLEOTIDE SEQUENCE [LARGE SCALE GENOMIC DNA]</scope>
    <source>
        <tissue evidence="2">Muscle</tissue>
    </source>
</reference>
<keyword evidence="3" id="KW-1185">Reference proteome</keyword>
<feature type="region of interest" description="Disordered" evidence="1">
    <location>
        <begin position="143"/>
        <end position="178"/>
    </location>
</feature>
<proteinExistence type="predicted"/>
<evidence type="ECO:0000313" key="2">
    <source>
        <dbReference type="EMBL" id="TNN53114.1"/>
    </source>
</evidence>
<accession>A0A4Z2GJZ4</accession>
<feature type="region of interest" description="Disordered" evidence="1">
    <location>
        <begin position="49"/>
        <end position="81"/>
    </location>
</feature>
<protein>
    <submittedName>
        <fullName evidence="2">Uncharacterized protein</fullName>
    </submittedName>
</protein>
<organism evidence="2 3">
    <name type="scientific">Liparis tanakae</name>
    <name type="common">Tanaka's snailfish</name>
    <dbReference type="NCBI Taxonomy" id="230148"/>
    <lineage>
        <taxon>Eukaryota</taxon>
        <taxon>Metazoa</taxon>
        <taxon>Chordata</taxon>
        <taxon>Craniata</taxon>
        <taxon>Vertebrata</taxon>
        <taxon>Euteleostomi</taxon>
        <taxon>Actinopterygii</taxon>
        <taxon>Neopterygii</taxon>
        <taxon>Teleostei</taxon>
        <taxon>Neoteleostei</taxon>
        <taxon>Acanthomorphata</taxon>
        <taxon>Eupercaria</taxon>
        <taxon>Perciformes</taxon>
        <taxon>Cottioidei</taxon>
        <taxon>Cottales</taxon>
        <taxon>Liparidae</taxon>
        <taxon>Liparis</taxon>
    </lineage>
</organism>